<dbReference type="AlphaFoldDB" id="A0A7J0DUM7"/>
<evidence type="ECO:0000313" key="3">
    <source>
        <dbReference type="Proteomes" id="UP000585474"/>
    </source>
</evidence>
<accession>A0A7J0DUM7</accession>
<feature type="compositionally biased region" description="Polar residues" evidence="1">
    <location>
        <begin position="99"/>
        <end position="110"/>
    </location>
</feature>
<dbReference type="PANTHER" id="PTHR33240:SF15">
    <property type="entry name" value="GAG-PRO-LIKE PROTEIN"/>
    <property type="match status" value="1"/>
</dbReference>
<feature type="compositionally biased region" description="Basic and acidic residues" evidence="1">
    <location>
        <begin position="247"/>
        <end position="271"/>
    </location>
</feature>
<dbReference type="Proteomes" id="UP000585474">
    <property type="component" value="Unassembled WGS sequence"/>
</dbReference>
<gene>
    <name evidence="2" type="ORF">Acr_00g0082700</name>
</gene>
<feature type="compositionally biased region" description="Low complexity" evidence="1">
    <location>
        <begin position="71"/>
        <end position="80"/>
    </location>
</feature>
<feature type="compositionally biased region" description="Basic and acidic residues" evidence="1">
    <location>
        <begin position="113"/>
        <end position="132"/>
    </location>
</feature>
<reference evidence="3" key="1">
    <citation type="submission" date="2019-07" db="EMBL/GenBank/DDBJ databases">
        <title>De Novo Assembly of kiwifruit Actinidia rufa.</title>
        <authorList>
            <person name="Sugita-Konishi S."/>
            <person name="Sato K."/>
            <person name="Mori E."/>
            <person name="Abe Y."/>
            <person name="Kisaki G."/>
            <person name="Hamano K."/>
            <person name="Suezawa K."/>
            <person name="Otani M."/>
            <person name="Fukuda T."/>
            <person name="Manabe T."/>
            <person name="Gomi K."/>
            <person name="Tabuchi M."/>
            <person name="Akimitsu K."/>
            <person name="Kataoka I."/>
        </authorList>
    </citation>
    <scope>NUCLEOTIDE SEQUENCE [LARGE SCALE GENOMIC DNA]</scope>
    <source>
        <strain evidence="3">cv. Fuchu</strain>
    </source>
</reference>
<sequence length="445" mass="50940">MANTSQALNLEGLHREMHGIAKQIRIMNENNARLIQHLATSNPPYAVTPIQKEGNRSRCSHRSGDHDSQSHHSTSQAHSTRSCHRRSPCLHSRREKSHILSQSQSSTRTPDINGEKTEEDHNAPRCRDKSTTQKIRDLDTRIDAINMGANAIGIIDALIRQVEPPFTEIVMRTRVSSKFKLQTHLEVYEGKTNPMDHLDSYKNLMALQGYSDEVVLEVEDASDKVVVMAMMEGLRLEELVQAKCGRQGRDDRNRKEPDTRRADYRDEAKSRDYGHNTEDYFQLKEQIADLIKREYLRKFIIECPQPDSPERRYGNNRPTMREIQVIHGRFGFGVYSNLSQKRHARNANRQAEEEAYNLSMPAIGTHQPIIFTNDNMRGIHLPHDDVLVISITIANFNVQRILVDNGSSTDILFISTFDKMKIRRDTLHPHTLLVKFGGNAMHPLG</sequence>
<feature type="compositionally biased region" description="Basic residues" evidence="1">
    <location>
        <begin position="81"/>
        <end position="96"/>
    </location>
</feature>
<feature type="region of interest" description="Disordered" evidence="1">
    <location>
        <begin position="43"/>
        <end position="132"/>
    </location>
</feature>
<dbReference type="EMBL" id="BJWL01000408">
    <property type="protein sequence ID" value="GFS42938.1"/>
    <property type="molecule type" value="Genomic_DNA"/>
</dbReference>
<evidence type="ECO:0000256" key="1">
    <source>
        <dbReference type="SAM" id="MobiDB-lite"/>
    </source>
</evidence>
<evidence type="ECO:0008006" key="4">
    <source>
        <dbReference type="Google" id="ProtNLM"/>
    </source>
</evidence>
<keyword evidence="3" id="KW-1185">Reference proteome</keyword>
<organism evidence="2 3">
    <name type="scientific">Actinidia rufa</name>
    <dbReference type="NCBI Taxonomy" id="165716"/>
    <lineage>
        <taxon>Eukaryota</taxon>
        <taxon>Viridiplantae</taxon>
        <taxon>Streptophyta</taxon>
        <taxon>Embryophyta</taxon>
        <taxon>Tracheophyta</taxon>
        <taxon>Spermatophyta</taxon>
        <taxon>Magnoliopsida</taxon>
        <taxon>eudicotyledons</taxon>
        <taxon>Gunneridae</taxon>
        <taxon>Pentapetalae</taxon>
        <taxon>asterids</taxon>
        <taxon>Ericales</taxon>
        <taxon>Actinidiaceae</taxon>
        <taxon>Actinidia</taxon>
    </lineage>
</organism>
<evidence type="ECO:0000313" key="2">
    <source>
        <dbReference type="EMBL" id="GFS42938.1"/>
    </source>
</evidence>
<protein>
    <recommendedName>
        <fullName evidence="4">Reverse transcriptase domain-containing protein</fullName>
    </recommendedName>
</protein>
<proteinExistence type="predicted"/>
<comment type="caution">
    <text evidence="2">The sequence shown here is derived from an EMBL/GenBank/DDBJ whole genome shotgun (WGS) entry which is preliminary data.</text>
</comment>
<feature type="region of interest" description="Disordered" evidence="1">
    <location>
        <begin position="245"/>
        <end position="271"/>
    </location>
</feature>
<dbReference type="PANTHER" id="PTHR33240">
    <property type="entry name" value="OS08G0508500 PROTEIN"/>
    <property type="match status" value="1"/>
</dbReference>
<name>A0A7J0DUM7_9ERIC</name>